<sequence length="418" mass="46279">MTSDFHASEPARCPFTGQSAEPATASRTRRPGPMPTGSVERDARGVYRIHSFQAARDILRSEDVRQAGFMAEAAGEMGSRTPLMTRMPVLFAEGEEHHDMRRATARYFTPAAVGAYQPMIAALADNLIADLAGQGEISLDDLSLRLGVNVAAQVVGLTSSRLPGLEKRITAFVEGQGDSEPGAAQPQGRLDHFRQQAHLGLFYLLDVKPAIQARRRSRRDDLISYLVERGYNDLEIMTECLTYGTAGMVTTREFITVAAWHLLKNAELRADYVHGTEKQRHDILHEILRLEPVVNTLYRRAQAELTVDGVTIPQGSLMALNVQYANLDPQTVGADPGQLCPARPLPRGVQPPVLSFGDGHHRCPGAFLAIRESDIFLRRLLLWRDLELVQEPQVSYNEVVKGFELRGLRVRLGSRARA</sequence>
<keyword evidence="2" id="KW-0408">Iron</keyword>
<dbReference type="PRINTS" id="PR00359">
    <property type="entry name" value="BP450"/>
</dbReference>
<evidence type="ECO:0000313" key="4">
    <source>
        <dbReference type="EMBL" id="GGK29627.1"/>
    </source>
</evidence>
<dbReference type="CDD" id="cd00302">
    <property type="entry name" value="cytochrome_P450"/>
    <property type="match status" value="1"/>
</dbReference>
<keyword evidence="2" id="KW-0560">Oxidoreductase</keyword>
<accession>A0ABQ2EZX1</accession>
<dbReference type="InterPro" id="IPR017972">
    <property type="entry name" value="Cyt_P450_CS"/>
</dbReference>
<keyword evidence="2" id="KW-0479">Metal-binding</keyword>
<dbReference type="RefSeq" id="WP_189008865.1">
    <property type="nucleotide sequence ID" value="NZ_BMPP01000009.1"/>
</dbReference>
<dbReference type="InterPro" id="IPR001128">
    <property type="entry name" value="Cyt_P450"/>
</dbReference>
<comment type="caution">
    <text evidence="4">The sequence shown here is derived from an EMBL/GenBank/DDBJ whole genome shotgun (WGS) entry which is preliminary data.</text>
</comment>
<dbReference type="InterPro" id="IPR002397">
    <property type="entry name" value="Cyt_P450_B"/>
</dbReference>
<gene>
    <name evidence="4" type="ORF">GCM10008955_24280</name>
</gene>
<evidence type="ECO:0000256" key="1">
    <source>
        <dbReference type="ARBA" id="ARBA00010617"/>
    </source>
</evidence>
<dbReference type="InterPro" id="IPR036396">
    <property type="entry name" value="Cyt_P450_sf"/>
</dbReference>
<reference evidence="5" key="1">
    <citation type="journal article" date="2019" name="Int. J. Syst. Evol. Microbiol.">
        <title>The Global Catalogue of Microorganisms (GCM) 10K type strain sequencing project: providing services to taxonomists for standard genome sequencing and annotation.</title>
        <authorList>
            <consortium name="The Broad Institute Genomics Platform"/>
            <consortium name="The Broad Institute Genome Sequencing Center for Infectious Disease"/>
            <person name="Wu L."/>
            <person name="Ma J."/>
        </authorList>
    </citation>
    <scope>NUCLEOTIDE SEQUENCE [LARGE SCALE GENOMIC DNA]</scope>
    <source>
        <strain evidence="5">JCM 30331</strain>
    </source>
</reference>
<keyword evidence="2" id="KW-0349">Heme</keyword>
<feature type="region of interest" description="Disordered" evidence="3">
    <location>
        <begin position="1"/>
        <end position="42"/>
    </location>
</feature>
<dbReference type="PROSITE" id="PS00086">
    <property type="entry name" value="CYTOCHROME_P450"/>
    <property type="match status" value="1"/>
</dbReference>
<comment type="similarity">
    <text evidence="1 2">Belongs to the cytochrome P450 family.</text>
</comment>
<dbReference type="PANTHER" id="PTHR46696">
    <property type="entry name" value="P450, PUTATIVE (EUROFUNG)-RELATED"/>
    <property type="match status" value="1"/>
</dbReference>
<dbReference type="PANTHER" id="PTHR46696:SF1">
    <property type="entry name" value="CYTOCHROME P450 YJIB-RELATED"/>
    <property type="match status" value="1"/>
</dbReference>
<evidence type="ECO:0000313" key="5">
    <source>
        <dbReference type="Proteomes" id="UP000647587"/>
    </source>
</evidence>
<keyword evidence="2" id="KW-0503">Monooxygenase</keyword>
<keyword evidence="5" id="KW-1185">Reference proteome</keyword>
<proteinExistence type="inferred from homology"/>
<evidence type="ECO:0000256" key="3">
    <source>
        <dbReference type="SAM" id="MobiDB-lite"/>
    </source>
</evidence>
<dbReference type="Proteomes" id="UP000647587">
    <property type="component" value="Unassembled WGS sequence"/>
</dbReference>
<dbReference type="Pfam" id="PF00067">
    <property type="entry name" value="p450"/>
    <property type="match status" value="1"/>
</dbReference>
<evidence type="ECO:0000256" key="2">
    <source>
        <dbReference type="RuleBase" id="RU000461"/>
    </source>
</evidence>
<dbReference type="SUPFAM" id="SSF48264">
    <property type="entry name" value="Cytochrome P450"/>
    <property type="match status" value="1"/>
</dbReference>
<dbReference type="EMBL" id="BMPP01000009">
    <property type="protein sequence ID" value="GGK29627.1"/>
    <property type="molecule type" value="Genomic_DNA"/>
</dbReference>
<dbReference type="Gene3D" id="1.10.630.10">
    <property type="entry name" value="Cytochrome P450"/>
    <property type="match status" value="1"/>
</dbReference>
<name>A0ABQ2EZX1_9DEIO</name>
<protein>
    <submittedName>
        <fullName evidence="4">Cytochrome P450, putative</fullName>
    </submittedName>
</protein>
<organism evidence="4 5">
    <name type="scientific">Deinococcus malanensis</name>
    <dbReference type="NCBI Taxonomy" id="1706855"/>
    <lineage>
        <taxon>Bacteria</taxon>
        <taxon>Thermotogati</taxon>
        <taxon>Deinococcota</taxon>
        <taxon>Deinococci</taxon>
        <taxon>Deinococcales</taxon>
        <taxon>Deinococcaceae</taxon>
        <taxon>Deinococcus</taxon>
    </lineage>
</organism>